<proteinExistence type="predicted"/>
<comment type="caution">
    <text evidence="2">The sequence shown here is derived from an EMBL/GenBank/DDBJ whole genome shotgun (WGS) entry which is preliminary data.</text>
</comment>
<evidence type="ECO:0000313" key="2">
    <source>
        <dbReference type="EMBL" id="KAL2724980.1"/>
    </source>
</evidence>
<evidence type="ECO:0000313" key="3">
    <source>
        <dbReference type="Proteomes" id="UP001607303"/>
    </source>
</evidence>
<organism evidence="2 3">
    <name type="scientific">Vespula maculifrons</name>
    <name type="common">Eastern yellow jacket</name>
    <name type="synonym">Wasp</name>
    <dbReference type="NCBI Taxonomy" id="7453"/>
    <lineage>
        <taxon>Eukaryota</taxon>
        <taxon>Metazoa</taxon>
        <taxon>Ecdysozoa</taxon>
        <taxon>Arthropoda</taxon>
        <taxon>Hexapoda</taxon>
        <taxon>Insecta</taxon>
        <taxon>Pterygota</taxon>
        <taxon>Neoptera</taxon>
        <taxon>Endopterygota</taxon>
        <taxon>Hymenoptera</taxon>
        <taxon>Apocrita</taxon>
        <taxon>Aculeata</taxon>
        <taxon>Vespoidea</taxon>
        <taxon>Vespidae</taxon>
        <taxon>Vespinae</taxon>
        <taxon>Vespula</taxon>
    </lineage>
</organism>
<sequence>MPKVDYIMISVMTDISPSRVLKDHRMKWKPVVSLRSCDLTPTSPPRPSPPRPPPPRPPPPKPPTPSTPPLLPPLLLRAFRTSTLPGSYSISKENIGYLLLESYIHRHFHILEHLVDLFRYS</sequence>
<name>A0ABD2AWX6_VESMC</name>
<feature type="compositionally biased region" description="Pro residues" evidence="1">
    <location>
        <begin position="42"/>
        <end position="72"/>
    </location>
</feature>
<dbReference type="AlphaFoldDB" id="A0ABD2AWX6"/>
<dbReference type="EMBL" id="JAYRBN010000112">
    <property type="protein sequence ID" value="KAL2724980.1"/>
    <property type="molecule type" value="Genomic_DNA"/>
</dbReference>
<evidence type="ECO:0000256" key="1">
    <source>
        <dbReference type="SAM" id="MobiDB-lite"/>
    </source>
</evidence>
<dbReference type="Proteomes" id="UP001607303">
    <property type="component" value="Unassembled WGS sequence"/>
</dbReference>
<protein>
    <submittedName>
        <fullName evidence="2">Uncharacterized protein</fullName>
    </submittedName>
</protein>
<gene>
    <name evidence="2" type="ORF">V1477_018841</name>
</gene>
<feature type="region of interest" description="Disordered" evidence="1">
    <location>
        <begin position="36"/>
        <end position="72"/>
    </location>
</feature>
<reference evidence="2 3" key="1">
    <citation type="journal article" date="2024" name="Ann. Entomol. Soc. Am.">
        <title>Genomic analyses of the southern and eastern yellowjacket wasps (Hymenoptera: Vespidae) reveal evolutionary signatures of social life.</title>
        <authorList>
            <person name="Catto M.A."/>
            <person name="Caine P.B."/>
            <person name="Orr S.E."/>
            <person name="Hunt B.G."/>
            <person name="Goodisman M.A.D."/>
        </authorList>
    </citation>
    <scope>NUCLEOTIDE SEQUENCE [LARGE SCALE GENOMIC DNA]</scope>
    <source>
        <strain evidence="2">232</strain>
        <tissue evidence="2">Head and thorax</tissue>
    </source>
</reference>
<keyword evidence="3" id="KW-1185">Reference proteome</keyword>
<accession>A0ABD2AWX6</accession>